<dbReference type="SUPFAM" id="SSF53756">
    <property type="entry name" value="UDP-Glycosyltransferase/glycogen phosphorylase"/>
    <property type="match status" value="1"/>
</dbReference>
<evidence type="ECO:0000259" key="2">
    <source>
        <dbReference type="Pfam" id="PF13524"/>
    </source>
</evidence>
<proteinExistence type="predicted"/>
<dbReference type="AlphaFoldDB" id="B6IYI9"/>
<dbReference type="eggNOG" id="COG4641">
    <property type="taxonomic scope" value="Bacteria"/>
</dbReference>
<protein>
    <recommendedName>
        <fullName evidence="2">Spore protein YkvP/CgeB glycosyl transferase-like domain-containing protein</fullName>
    </recommendedName>
</protein>
<dbReference type="STRING" id="414684.RC1_4022"/>
<organism evidence="3 4">
    <name type="scientific">Rhodospirillum centenum (strain ATCC 51521 / SW)</name>
    <dbReference type="NCBI Taxonomy" id="414684"/>
    <lineage>
        <taxon>Bacteria</taxon>
        <taxon>Pseudomonadati</taxon>
        <taxon>Pseudomonadota</taxon>
        <taxon>Alphaproteobacteria</taxon>
        <taxon>Rhodospirillales</taxon>
        <taxon>Rhodospirillaceae</taxon>
        <taxon>Rhodospirillum</taxon>
    </lineage>
</organism>
<dbReference type="KEGG" id="rce:RC1_4022"/>
<name>B6IYI9_RHOCS</name>
<keyword evidence="4" id="KW-1185">Reference proteome</keyword>
<evidence type="ECO:0000313" key="4">
    <source>
        <dbReference type="Proteomes" id="UP000001591"/>
    </source>
</evidence>
<sequence>MDTDIYTEAGSRAARYLRLRLGRGELIDSFNRALLDQVACARPDIVWCDKALLLRPGTVREIRRLGACVLHYNPDNPFGLRRDPGWRHFLAALPEYDAHLVPRRSNLEDYPRHGARRVVVMPFAFEPTVHYPPPEGWTEADRPYEVSFIGSPYDDRPQFISALAARLGREVTVHGSRWPRRNRQPSDPLVRHRGPAPGERYREAIWRSRICLGFVTRSNIDDLATRTFELAAAGAAIVAYRTPDQLAALQDGGEALFFSDLAECARQVGLLLDDPDRRTEMGKAAARRAWRSGYDNDSRIAAALDELGIPVPERPIRPERPMPPMPPMMTA</sequence>
<dbReference type="HOGENOM" id="CLU_067339_0_0_5"/>
<reference evidence="3 4" key="1">
    <citation type="journal article" date="2010" name="BMC Genomics">
        <title>Metabolic flexibility revealed in the genome of the cyst-forming alpha-1 proteobacterium Rhodospirillum centenum.</title>
        <authorList>
            <person name="Lu Y.K."/>
            <person name="Marden J."/>
            <person name="Han M."/>
            <person name="Swingley W.D."/>
            <person name="Mastrian S.D."/>
            <person name="Chowdhury S.R."/>
            <person name="Hao J."/>
            <person name="Helmy T."/>
            <person name="Kim S."/>
            <person name="Kurdoglu A.A."/>
            <person name="Matthies H.J."/>
            <person name="Rollo D."/>
            <person name="Stothard P."/>
            <person name="Blankenship R.E."/>
            <person name="Bauer C.E."/>
            <person name="Touchman J.W."/>
        </authorList>
    </citation>
    <scope>NUCLEOTIDE SEQUENCE [LARGE SCALE GENOMIC DNA]</scope>
    <source>
        <strain evidence="4">ATCC 51521 / SW</strain>
    </source>
</reference>
<evidence type="ECO:0000256" key="1">
    <source>
        <dbReference type="SAM" id="MobiDB-lite"/>
    </source>
</evidence>
<dbReference type="Proteomes" id="UP000001591">
    <property type="component" value="Chromosome"/>
</dbReference>
<dbReference type="InterPro" id="IPR055259">
    <property type="entry name" value="YkvP/CgeB_Glyco_trans-like"/>
</dbReference>
<dbReference type="Gene3D" id="3.40.50.2000">
    <property type="entry name" value="Glycogen Phosphorylase B"/>
    <property type="match status" value="1"/>
</dbReference>
<feature type="compositionally biased region" description="Pro residues" evidence="1">
    <location>
        <begin position="321"/>
        <end position="331"/>
    </location>
</feature>
<feature type="domain" description="Spore protein YkvP/CgeB glycosyl transferase-like" evidence="2">
    <location>
        <begin position="157"/>
        <end position="304"/>
    </location>
</feature>
<evidence type="ECO:0000313" key="3">
    <source>
        <dbReference type="EMBL" id="ACJ01363.1"/>
    </source>
</evidence>
<dbReference type="Pfam" id="PF13524">
    <property type="entry name" value="Glyco_trans_1_2"/>
    <property type="match status" value="1"/>
</dbReference>
<gene>
    <name evidence="3" type="ordered locus">RC1_4022</name>
</gene>
<dbReference type="RefSeq" id="WP_012569136.1">
    <property type="nucleotide sequence ID" value="NC_011420.2"/>
</dbReference>
<dbReference type="EMBL" id="CP000613">
    <property type="protein sequence ID" value="ACJ01363.1"/>
    <property type="molecule type" value="Genomic_DNA"/>
</dbReference>
<accession>B6IYI9</accession>
<feature type="region of interest" description="Disordered" evidence="1">
    <location>
        <begin position="311"/>
        <end position="331"/>
    </location>
</feature>